<evidence type="ECO:0000256" key="2">
    <source>
        <dbReference type="SAM" id="MobiDB-lite"/>
    </source>
</evidence>
<feature type="region of interest" description="Disordered" evidence="2">
    <location>
        <begin position="128"/>
        <end position="152"/>
    </location>
</feature>
<evidence type="ECO:0000313" key="4">
    <source>
        <dbReference type="EMBL" id="CAL4128054.1"/>
    </source>
</evidence>
<keyword evidence="1" id="KW-0175">Coiled coil</keyword>
<accession>A0AAV2RNP2</accession>
<protein>
    <submittedName>
        <fullName evidence="4">Uncharacterized protein</fullName>
    </submittedName>
</protein>
<proteinExistence type="predicted"/>
<feature type="coiled-coil region" evidence="1">
    <location>
        <begin position="79"/>
        <end position="106"/>
    </location>
</feature>
<sequence length="359" mass="40342">MLRSSVHVLFVLICVGYSECGVLEPSEALPATHHHRHHGRRHQMQDQMDALSIRQDTHHILLQSLQEALGDLQEPQTITKDSVNTLRNLQQELHQLRESLAKDYHAKDDVATLRREMAELRSHCGYGVSSSTNDEVSKNGLAPSDMAGGPSRREHATIKWLTETVTHLQETVTDLQQDHHRLQDQDHQQQEVLLRVSALSRDVQAVRSEASSGVARAEVALEDTRELRQDLLRLHNQQADHSLNMAQIQTKMETLNEGLAEVFDVLPEGTMLLRSAHNKVAAAAAEDDGALGDDVTDLRETQKTPDAIDNTFEAIQQQKNVQKELENVPVDADAHEIKNKNSMDGPHKCKFNKITLKQE</sequence>
<feature type="signal peptide" evidence="3">
    <location>
        <begin position="1"/>
        <end position="20"/>
    </location>
</feature>
<keyword evidence="5" id="KW-1185">Reference proteome</keyword>
<evidence type="ECO:0000313" key="5">
    <source>
        <dbReference type="Proteomes" id="UP001497623"/>
    </source>
</evidence>
<name>A0AAV2RNP2_MEGNR</name>
<dbReference type="EMBL" id="CAXKWB010025375">
    <property type="protein sequence ID" value="CAL4128054.1"/>
    <property type="molecule type" value="Genomic_DNA"/>
</dbReference>
<evidence type="ECO:0000256" key="1">
    <source>
        <dbReference type="SAM" id="Coils"/>
    </source>
</evidence>
<dbReference type="Proteomes" id="UP001497623">
    <property type="component" value="Unassembled WGS sequence"/>
</dbReference>
<feature type="chain" id="PRO_5043954518" evidence="3">
    <location>
        <begin position="21"/>
        <end position="359"/>
    </location>
</feature>
<keyword evidence="3" id="KW-0732">Signal</keyword>
<organism evidence="4 5">
    <name type="scientific">Meganyctiphanes norvegica</name>
    <name type="common">Northern krill</name>
    <name type="synonym">Thysanopoda norvegica</name>
    <dbReference type="NCBI Taxonomy" id="48144"/>
    <lineage>
        <taxon>Eukaryota</taxon>
        <taxon>Metazoa</taxon>
        <taxon>Ecdysozoa</taxon>
        <taxon>Arthropoda</taxon>
        <taxon>Crustacea</taxon>
        <taxon>Multicrustacea</taxon>
        <taxon>Malacostraca</taxon>
        <taxon>Eumalacostraca</taxon>
        <taxon>Eucarida</taxon>
        <taxon>Euphausiacea</taxon>
        <taxon>Euphausiidae</taxon>
        <taxon>Meganyctiphanes</taxon>
    </lineage>
</organism>
<feature type="compositionally biased region" description="Basic and acidic residues" evidence="2">
    <location>
        <begin position="333"/>
        <end position="347"/>
    </location>
</feature>
<comment type="caution">
    <text evidence="4">The sequence shown here is derived from an EMBL/GenBank/DDBJ whole genome shotgun (WGS) entry which is preliminary data.</text>
</comment>
<feature type="region of interest" description="Disordered" evidence="2">
    <location>
        <begin position="333"/>
        <end position="359"/>
    </location>
</feature>
<evidence type="ECO:0000256" key="3">
    <source>
        <dbReference type="SAM" id="SignalP"/>
    </source>
</evidence>
<feature type="non-terminal residue" evidence="4">
    <location>
        <position position="359"/>
    </location>
</feature>
<dbReference type="AlphaFoldDB" id="A0AAV2RNP2"/>
<reference evidence="4 5" key="1">
    <citation type="submission" date="2024-05" db="EMBL/GenBank/DDBJ databases">
        <authorList>
            <person name="Wallberg A."/>
        </authorList>
    </citation>
    <scope>NUCLEOTIDE SEQUENCE [LARGE SCALE GENOMIC DNA]</scope>
</reference>
<gene>
    <name evidence="4" type="ORF">MNOR_LOCUS25963</name>
</gene>